<dbReference type="EMBL" id="VMRJ01000004">
    <property type="protein sequence ID" value="TVT39302.1"/>
    <property type="molecule type" value="Genomic_DNA"/>
</dbReference>
<keyword evidence="1" id="KW-0812">Transmembrane</keyword>
<sequence length="131" mass="14248">MYREKYGRQTAAAMYQVNKPVAEVAQMLLAEGATAEQAPALAQTYYQQHLSRGILATKKKLKEAIMYQTVGLVLAGGSLFLSFLTYLLLDDGGSFIGFYGLLAVGLLALLKGRLDKRSAEATLKQEEGSHS</sequence>
<dbReference type="RefSeq" id="WP_144850023.1">
    <property type="nucleotide sequence ID" value="NZ_VMRJ01000004.1"/>
</dbReference>
<comment type="caution">
    <text evidence="2">The sequence shown here is derived from an EMBL/GenBank/DDBJ whole genome shotgun (WGS) entry which is preliminary data.</text>
</comment>
<reference evidence="2 3" key="1">
    <citation type="submission" date="2019-07" db="EMBL/GenBank/DDBJ databases">
        <title>Hymenobacter sp. straun FUR1 Genome sequencing and assembly.</title>
        <authorList>
            <person name="Chhetri G."/>
        </authorList>
    </citation>
    <scope>NUCLEOTIDE SEQUENCE [LARGE SCALE GENOMIC DNA]</scope>
    <source>
        <strain evidence="2 3">Fur1</strain>
    </source>
</reference>
<keyword evidence="1" id="KW-0472">Membrane</keyword>
<keyword evidence="1" id="KW-1133">Transmembrane helix</keyword>
<evidence type="ECO:0000256" key="1">
    <source>
        <dbReference type="SAM" id="Phobius"/>
    </source>
</evidence>
<dbReference type="Proteomes" id="UP000317624">
    <property type="component" value="Unassembled WGS sequence"/>
</dbReference>
<keyword evidence="3" id="KW-1185">Reference proteome</keyword>
<evidence type="ECO:0000313" key="3">
    <source>
        <dbReference type="Proteomes" id="UP000317624"/>
    </source>
</evidence>
<proteinExistence type="predicted"/>
<dbReference type="AlphaFoldDB" id="A0A558BS21"/>
<evidence type="ECO:0000313" key="2">
    <source>
        <dbReference type="EMBL" id="TVT39302.1"/>
    </source>
</evidence>
<feature type="transmembrane region" description="Helical" evidence="1">
    <location>
        <begin position="95"/>
        <end position="114"/>
    </location>
</feature>
<evidence type="ECO:0008006" key="4">
    <source>
        <dbReference type="Google" id="ProtNLM"/>
    </source>
</evidence>
<dbReference type="OrthoDB" id="1376341at2"/>
<organism evidence="2 3">
    <name type="scientific">Hymenobacter setariae</name>
    <dbReference type="NCBI Taxonomy" id="2594794"/>
    <lineage>
        <taxon>Bacteria</taxon>
        <taxon>Pseudomonadati</taxon>
        <taxon>Bacteroidota</taxon>
        <taxon>Cytophagia</taxon>
        <taxon>Cytophagales</taxon>
        <taxon>Hymenobacteraceae</taxon>
        <taxon>Hymenobacter</taxon>
    </lineage>
</organism>
<name>A0A558BS21_9BACT</name>
<accession>A0A558BS21</accession>
<gene>
    <name evidence="2" type="ORF">FNT36_16740</name>
</gene>
<feature type="transmembrane region" description="Helical" evidence="1">
    <location>
        <begin position="65"/>
        <end position="89"/>
    </location>
</feature>
<protein>
    <recommendedName>
        <fullName evidence="4">DUF2335 domain-containing protein</fullName>
    </recommendedName>
</protein>